<organism evidence="3 4">
    <name type="scientific">Mycena venus</name>
    <dbReference type="NCBI Taxonomy" id="2733690"/>
    <lineage>
        <taxon>Eukaryota</taxon>
        <taxon>Fungi</taxon>
        <taxon>Dikarya</taxon>
        <taxon>Basidiomycota</taxon>
        <taxon>Agaricomycotina</taxon>
        <taxon>Agaricomycetes</taxon>
        <taxon>Agaricomycetidae</taxon>
        <taxon>Agaricales</taxon>
        <taxon>Marasmiineae</taxon>
        <taxon>Mycenaceae</taxon>
        <taxon>Mycena</taxon>
    </lineage>
</organism>
<dbReference type="CDD" id="cd19077">
    <property type="entry name" value="AKR_AKR8A1-2"/>
    <property type="match status" value="1"/>
</dbReference>
<protein>
    <submittedName>
        <fullName evidence="3">Aldo/keto reductase</fullName>
    </submittedName>
</protein>
<dbReference type="SUPFAM" id="SSF51430">
    <property type="entry name" value="NAD(P)-linked oxidoreductase"/>
    <property type="match status" value="1"/>
</dbReference>
<dbReference type="GO" id="GO:0005737">
    <property type="term" value="C:cytoplasm"/>
    <property type="evidence" value="ECO:0007669"/>
    <property type="project" value="TreeGrafter"/>
</dbReference>
<dbReference type="PANTHER" id="PTHR43625">
    <property type="entry name" value="AFLATOXIN B1 ALDEHYDE REDUCTASE"/>
    <property type="match status" value="1"/>
</dbReference>
<dbReference type="Proteomes" id="UP000620124">
    <property type="component" value="Unassembled WGS sequence"/>
</dbReference>
<proteinExistence type="predicted"/>
<dbReference type="PANTHER" id="PTHR43625:SF78">
    <property type="entry name" value="PYRIDOXAL REDUCTASE-RELATED"/>
    <property type="match status" value="1"/>
</dbReference>
<evidence type="ECO:0000256" key="1">
    <source>
        <dbReference type="ARBA" id="ARBA00023002"/>
    </source>
</evidence>
<feature type="domain" description="NADP-dependent oxidoreductase" evidence="2">
    <location>
        <begin position="47"/>
        <end position="317"/>
    </location>
</feature>
<gene>
    <name evidence="3" type="ORF">MVEN_00776700</name>
</gene>
<dbReference type="GO" id="GO:0016491">
    <property type="term" value="F:oxidoreductase activity"/>
    <property type="evidence" value="ECO:0007669"/>
    <property type="project" value="UniProtKB-KW"/>
</dbReference>
<dbReference type="OrthoDB" id="37537at2759"/>
<reference evidence="3" key="1">
    <citation type="submission" date="2020-05" db="EMBL/GenBank/DDBJ databases">
        <title>Mycena genomes resolve the evolution of fungal bioluminescence.</title>
        <authorList>
            <person name="Tsai I.J."/>
        </authorList>
    </citation>
    <scope>NUCLEOTIDE SEQUENCE</scope>
    <source>
        <strain evidence="3">CCC161011</strain>
    </source>
</reference>
<keyword evidence="1" id="KW-0560">Oxidoreductase</keyword>
<dbReference type="Gene3D" id="3.20.20.100">
    <property type="entry name" value="NADP-dependent oxidoreductase domain"/>
    <property type="match status" value="1"/>
</dbReference>
<dbReference type="InterPro" id="IPR050791">
    <property type="entry name" value="Aldo-Keto_reductase"/>
</dbReference>
<dbReference type="Pfam" id="PF00248">
    <property type="entry name" value="Aldo_ket_red"/>
    <property type="match status" value="1"/>
</dbReference>
<dbReference type="InterPro" id="IPR023210">
    <property type="entry name" value="NADP_OxRdtase_dom"/>
</dbReference>
<comment type="caution">
    <text evidence="3">The sequence shown here is derived from an EMBL/GenBank/DDBJ whole genome shotgun (WGS) entry which is preliminary data.</text>
</comment>
<evidence type="ECO:0000313" key="3">
    <source>
        <dbReference type="EMBL" id="KAF7360463.1"/>
    </source>
</evidence>
<dbReference type="AlphaFoldDB" id="A0A8H7D6D1"/>
<evidence type="ECO:0000313" key="4">
    <source>
        <dbReference type="Proteomes" id="UP000620124"/>
    </source>
</evidence>
<keyword evidence="4" id="KW-1185">Reference proteome</keyword>
<accession>A0A8H7D6D1</accession>
<sequence length="349" mass="37848">MTANIAHLGGTASNVVVGRVAHGLMMMPGYSQESSDEVCFASIKAGVDALPADAKRFLNAGEFYSKTRGTENLELLNRFYTTHPEYADKTFLSVKGALRGREPDCSMENLRKSVLNIQRALGPNKKVDLYEPARIDRTVSIEAAMENLVVLLKEGYFSHIGLSECSAETLRRAHAVYPVTAVEIEVSLWAYETETKKVIETARELGVSVIAYSPIGKGMLSGKINIADLPADDYRHRFTRFKPENLEHNLSVVSVLPELTAKKGVTQAQLAIAWVVALGPHVIPLPGSSKAERTLENCAAGDIQLSKDEITTLNAIAEAGEGPGRQDGGRSRSRASLGLTDVLLLARTV</sequence>
<name>A0A8H7D6D1_9AGAR</name>
<evidence type="ECO:0000259" key="2">
    <source>
        <dbReference type="Pfam" id="PF00248"/>
    </source>
</evidence>
<dbReference type="EMBL" id="JACAZI010000005">
    <property type="protein sequence ID" value="KAF7360463.1"/>
    <property type="molecule type" value="Genomic_DNA"/>
</dbReference>
<dbReference type="InterPro" id="IPR036812">
    <property type="entry name" value="NAD(P)_OxRdtase_dom_sf"/>
</dbReference>